<feature type="transmembrane region" description="Helical" evidence="1">
    <location>
        <begin position="43"/>
        <end position="64"/>
    </location>
</feature>
<feature type="transmembrane region" description="Helical" evidence="1">
    <location>
        <begin position="142"/>
        <end position="160"/>
    </location>
</feature>
<dbReference type="Gene3D" id="6.20.350.10">
    <property type="match status" value="1"/>
</dbReference>
<feature type="domain" description="Ryanodine receptor Ryr" evidence="2">
    <location>
        <begin position="557"/>
        <end position="624"/>
    </location>
</feature>
<evidence type="ECO:0000256" key="1">
    <source>
        <dbReference type="SAM" id="Phobius"/>
    </source>
</evidence>
<protein>
    <recommendedName>
        <fullName evidence="2">Ryanodine receptor Ryr domain-containing protein</fullName>
    </recommendedName>
</protein>
<gene>
    <name evidence="3" type="ORF">G5V58_22545</name>
</gene>
<evidence type="ECO:0000313" key="4">
    <source>
        <dbReference type="Proteomes" id="UP000502996"/>
    </source>
</evidence>
<keyword evidence="4" id="KW-1185">Reference proteome</keyword>
<proteinExistence type="predicted"/>
<dbReference type="Proteomes" id="UP000502996">
    <property type="component" value="Chromosome"/>
</dbReference>
<dbReference type="EMBL" id="CP049257">
    <property type="protein sequence ID" value="QIG45171.1"/>
    <property type="molecule type" value="Genomic_DNA"/>
</dbReference>
<dbReference type="RefSeq" id="WP_165237467.1">
    <property type="nucleotide sequence ID" value="NZ_CP049257.1"/>
</dbReference>
<name>A0A6G6WIK8_9ACTN</name>
<dbReference type="Pfam" id="PF02026">
    <property type="entry name" value="RyR"/>
    <property type="match status" value="1"/>
</dbReference>
<dbReference type="KEGG" id="nano:G5V58_22545"/>
<keyword evidence="1" id="KW-1133">Transmembrane helix</keyword>
<keyword evidence="1" id="KW-0812">Transmembrane</keyword>
<sequence length="761" mass="83627">MSERARWVVRVAGTVYLVGVGLLALAVYVDLPGPLSAYGDSTASWPVALNLVAGLVAFGTWRWVNRRNTRPFAVVLLGMGIATVLVLASASYARCPDAGLSTGWSVVTRVVGLITNNYAVDMFAAPGCTTDGVPLALQFARLAQLIVLLVAATSALTALLRTQVDRIAVRWSPRLSVALGVDVTSAPLLTALAVDAERYTLAALTSDPAAPWVAQARAAGWRVVVTDPRRLESISRLITRPGHRHALHRLAVLAPDSTEAQRLMSLVQDVVGERRQVAGPQAVRVLLRIDEAWQAEDWRRRYLSRIPSWIVDTISENEVTARLLVDDALARGVDHVLVTGQSDLTFALVAELAQREREQGLSGEGARVPGVSVVGPDAEQVIEEHALAQSRFGNTRLDRVRAEPARDLDDVVADSVREHRVPALVFSGDVDVTDQRRASRLGATYPGLLVYSRHTEVTGLGGEPLLAQVRAFGSTLDAGRGHPVDSWEQIARLVHEDYVRQFPDPDDPARRPWDELEAFYRESNVRQVLTALGSAVEVGRSWGASADPAAPPSDDQLDRMARAEHESWLRHLGEHDWTWGPTRDRAAKRHPDLLPWDQLSDESREKTRRGVLESLALLEALGYRSFDDPYAAWVRLRRRGEVRAVRRDERWSWSTSDGTVLHGAAGDWEVTDADDPTGASRSVAADVFERTHQPLGGDRWRRVGEVRGRRARPGEVVHTLEGDTTARPGQWLLHGVAGEEWLVSEEHLRASYDEVAEASAT</sequence>
<evidence type="ECO:0000313" key="3">
    <source>
        <dbReference type="EMBL" id="QIG45171.1"/>
    </source>
</evidence>
<dbReference type="AlphaFoldDB" id="A0A6G6WIK8"/>
<organism evidence="3 4">
    <name type="scientific">Nocardioides anomalus</name>
    <dbReference type="NCBI Taxonomy" id="2712223"/>
    <lineage>
        <taxon>Bacteria</taxon>
        <taxon>Bacillati</taxon>
        <taxon>Actinomycetota</taxon>
        <taxon>Actinomycetes</taxon>
        <taxon>Propionibacteriales</taxon>
        <taxon>Nocardioidaceae</taxon>
        <taxon>Nocardioides</taxon>
    </lineage>
</organism>
<reference evidence="3 4" key="1">
    <citation type="submission" date="2020-02" db="EMBL/GenBank/DDBJ databases">
        <title>Full genome sequence of Nocardioides sp. R-3366.</title>
        <authorList>
            <person name="Im W.-T."/>
        </authorList>
    </citation>
    <scope>NUCLEOTIDE SEQUENCE [LARGE SCALE GENOMIC DNA]</scope>
    <source>
        <strain evidence="3 4">R-3366</strain>
    </source>
</reference>
<feature type="transmembrane region" description="Helical" evidence="1">
    <location>
        <begin position="7"/>
        <end position="31"/>
    </location>
</feature>
<feature type="transmembrane region" description="Helical" evidence="1">
    <location>
        <begin position="71"/>
        <end position="93"/>
    </location>
</feature>
<keyword evidence="1" id="KW-0472">Membrane</keyword>
<accession>A0A6G6WIK8</accession>
<evidence type="ECO:0000259" key="2">
    <source>
        <dbReference type="Pfam" id="PF02026"/>
    </source>
</evidence>
<dbReference type="InterPro" id="IPR003032">
    <property type="entry name" value="Ryanodine_rcpt"/>
</dbReference>